<dbReference type="GO" id="GO:0005758">
    <property type="term" value="C:mitochondrial intermembrane space"/>
    <property type="evidence" value="ECO:0007669"/>
    <property type="project" value="EnsemblFungi"/>
</dbReference>
<dbReference type="CDD" id="cd06455">
    <property type="entry name" value="M3A_TOP"/>
    <property type="match status" value="1"/>
</dbReference>
<comment type="cofactor">
    <cofactor evidence="7">
        <name>Zn(2+)</name>
        <dbReference type="ChEBI" id="CHEBI:29105"/>
    </cofactor>
    <text evidence="7">Binds 1 zinc ion.</text>
</comment>
<dbReference type="FunFam" id="3.40.390.10:FF:000006">
    <property type="entry name" value="Thimet oligopeptidase 1"/>
    <property type="match status" value="1"/>
</dbReference>
<keyword evidence="4 7" id="KW-0378">Hydrolase</keyword>
<evidence type="ECO:0000259" key="9">
    <source>
        <dbReference type="Pfam" id="PF01432"/>
    </source>
</evidence>
<proteinExistence type="inferred from homology"/>
<dbReference type="eggNOG" id="KOG2089">
    <property type="taxonomic scope" value="Eukaryota"/>
</dbReference>
<gene>
    <name evidence="10" type="primary">TPHA0E03970</name>
    <name evidence="10" type="ordered locus">TPHA_0E03970</name>
</gene>
<dbReference type="InterPro" id="IPR045090">
    <property type="entry name" value="Pept_M3A_M3B"/>
</dbReference>
<dbReference type="PANTHER" id="PTHR11804:SF84">
    <property type="entry name" value="SACCHAROLYSIN"/>
    <property type="match status" value="1"/>
</dbReference>
<dbReference type="GO" id="GO:0046872">
    <property type="term" value="F:metal ion binding"/>
    <property type="evidence" value="ECO:0007669"/>
    <property type="project" value="UniProtKB-UniRule"/>
</dbReference>
<sequence length="747" mass="86261">MIQFLSPIIKSGIGKSFKNKSILLSLVAIPAVAIGIYHQNNQGLRFYTASQVKMNEAAFIAPQLSPKWDFSPERILSDAKKIIDTSNDFYNAMVAIENPSIENFVIPSINFENENSLAINQLTFLQHVSKDKLIRDASLEATELITNFDIEISLRYDMFKQFDKIFNDLKDNKKYNDLKTATPKDYEIFKYVEKCHKDYVRSGLNLSEEKRNEIKEIKKRIALNSLQFSKNLGEQNEFVAFTKEELEGVSDDVMKQFETYTDEQTGEQKFKVTFKYPDIFPVLKTAKNPNTRKIAFNADQNKVPENEKLFIDTLKLRYQLGKILGYDTYANYNLDIKMAKNQETVMEFLVDLKDKLKPLAEKEIEVLKAIKKTEAQELNMAYDDHYYIWDHRYYDNKYLKDKFNVDLEKISEYYPVESTIQGMLKIYETVMNLKFIEETDKDLKSTWAGDDVKQLAVWKMDDPSKPEFVGWIYFDLHPREGKYGHAANFGMAPSYIDKDSKRIYPVTALVCNFSAATADKPALLKHNEITTFFHELGHGIHDLVGNNGIGRFNGPGAVPWDFVEAPSQMLEFWTWNKNELLSLSKHYKTGEKIPESLLESLIATKHVNGALFALRQLHFGLFDMKVHTTTDDNQIDNMDLVQLWNGLREEISLVENGDEMNKGYDSFGHIMSDSYSAGYYGYMWAEVFATDMYYSKFAKDPLNTKSGIEYRDIILARGGIRETNDNLKEFLGREPSKEAFLKELGLQ</sequence>
<dbReference type="GeneID" id="11531176"/>
<evidence type="ECO:0000256" key="2">
    <source>
        <dbReference type="ARBA" id="ARBA00022670"/>
    </source>
</evidence>
<dbReference type="PANTHER" id="PTHR11804">
    <property type="entry name" value="PROTEASE M3 THIMET OLIGOPEPTIDASE-RELATED"/>
    <property type="match status" value="1"/>
</dbReference>
<dbReference type="STRING" id="1071381.G8BUA8"/>
<keyword evidence="8" id="KW-1133">Transmembrane helix</keyword>
<dbReference type="RefSeq" id="XP_003685920.1">
    <property type="nucleotide sequence ID" value="XM_003685872.1"/>
</dbReference>
<reference evidence="10 11" key="1">
    <citation type="journal article" date="2011" name="Proc. Natl. Acad. Sci. U.S.A.">
        <title>Evolutionary erosion of yeast sex chromosomes by mating-type switching accidents.</title>
        <authorList>
            <person name="Gordon J.L."/>
            <person name="Armisen D."/>
            <person name="Proux-Wera E."/>
            <person name="Oheigeartaigh S.S."/>
            <person name="Byrne K.P."/>
            <person name="Wolfe K.H."/>
        </authorList>
    </citation>
    <scope>NUCLEOTIDE SEQUENCE [LARGE SCALE GENOMIC DNA]</scope>
    <source>
        <strain evidence="11">ATCC 24235 / CBS 4417 / NBRC 1672 / NRRL Y-8282 / UCD 70-5</strain>
    </source>
</reference>
<dbReference type="GO" id="GO:0005794">
    <property type="term" value="C:Golgi apparatus"/>
    <property type="evidence" value="ECO:0007669"/>
    <property type="project" value="EnsemblFungi"/>
</dbReference>
<name>G8BUA8_TETPH</name>
<keyword evidence="11" id="KW-1185">Reference proteome</keyword>
<dbReference type="InterPro" id="IPR024080">
    <property type="entry name" value="Neurolysin/TOP_N"/>
</dbReference>
<dbReference type="HOGENOM" id="CLU_001805_1_1_1"/>
<dbReference type="Gene3D" id="1.20.1050.40">
    <property type="entry name" value="Endopeptidase. Chain P, domain 1"/>
    <property type="match status" value="1"/>
</dbReference>
<protein>
    <recommendedName>
        <fullName evidence="9">Peptidase M3A/M3B catalytic domain-containing protein</fullName>
    </recommendedName>
</protein>
<dbReference type="GO" id="GO:0004222">
    <property type="term" value="F:metalloendopeptidase activity"/>
    <property type="evidence" value="ECO:0007669"/>
    <property type="project" value="EnsemblFungi"/>
</dbReference>
<keyword evidence="2 7" id="KW-0645">Protease</keyword>
<evidence type="ECO:0000256" key="4">
    <source>
        <dbReference type="ARBA" id="ARBA00022801"/>
    </source>
</evidence>
<dbReference type="Proteomes" id="UP000005666">
    <property type="component" value="Chromosome 5"/>
</dbReference>
<dbReference type="InterPro" id="IPR024079">
    <property type="entry name" value="MetalloPept_cat_dom_sf"/>
</dbReference>
<evidence type="ECO:0000256" key="6">
    <source>
        <dbReference type="ARBA" id="ARBA00023049"/>
    </source>
</evidence>
<keyword evidence="6 7" id="KW-0482">Metalloprotease</keyword>
<feature type="transmembrane region" description="Helical" evidence="8">
    <location>
        <begin position="21"/>
        <end position="38"/>
    </location>
</feature>
<evidence type="ECO:0000256" key="7">
    <source>
        <dbReference type="RuleBase" id="RU003435"/>
    </source>
</evidence>
<keyword evidence="8" id="KW-0812">Transmembrane</keyword>
<dbReference type="Gene3D" id="3.40.390.10">
    <property type="entry name" value="Collagenase (Catalytic Domain)"/>
    <property type="match status" value="1"/>
</dbReference>
<evidence type="ECO:0000256" key="3">
    <source>
        <dbReference type="ARBA" id="ARBA00022723"/>
    </source>
</evidence>
<keyword evidence="5 7" id="KW-0862">Zinc</keyword>
<evidence type="ECO:0000256" key="1">
    <source>
        <dbReference type="ARBA" id="ARBA00006040"/>
    </source>
</evidence>
<dbReference type="OMA" id="KNFQSAM"/>
<dbReference type="KEGG" id="tpf:TPHA_0E03970"/>
<dbReference type="EMBL" id="HE612860">
    <property type="protein sequence ID" value="CCE63486.1"/>
    <property type="molecule type" value="Genomic_DNA"/>
</dbReference>
<dbReference type="GO" id="GO:0000324">
    <property type="term" value="C:fungal-type vacuole"/>
    <property type="evidence" value="ECO:0007669"/>
    <property type="project" value="EnsemblFungi"/>
</dbReference>
<comment type="similarity">
    <text evidence="1 7">Belongs to the peptidase M3 family.</text>
</comment>
<dbReference type="OrthoDB" id="534666at2759"/>
<feature type="domain" description="Peptidase M3A/M3B catalytic" evidence="9">
    <location>
        <begin position="282"/>
        <end position="745"/>
    </location>
</feature>
<dbReference type="Gene3D" id="1.10.1370.10">
    <property type="entry name" value="Neurolysin, domain 3"/>
    <property type="match status" value="1"/>
</dbReference>
<evidence type="ECO:0000256" key="5">
    <source>
        <dbReference type="ARBA" id="ARBA00022833"/>
    </source>
</evidence>
<dbReference type="SUPFAM" id="SSF55486">
    <property type="entry name" value="Metalloproteases ('zincins'), catalytic domain"/>
    <property type="match status" value="1"/>
</dbReference>
<dbReference type="GO" id="GO:0006518">
    <property type="term" value="P:peptide metabolic process"/>
    <property type="evidence" value="ECO:0007669"/>
    <property type="project" value="TreeGrafter"/>
</dbReference>
<keyword evidence="8" id="KW-0472">Membrane</keyword>
<dbReference type="Pfam" id="PF01432">
    <property type="entry name" value="Peptidase_M3"/>
    <property type="match status" value="1"/>
</dbReference>
<evidence type="ECO:0000256" key="8">
    <source>
        <dbReference type="SAM" id="Phobius"/>
    </source>
</evidence>
<dbReference type="InterPro" id="IPR001567">
    <property type="entry name" value="Pept_M3A_M3B_dom"/>
</dbReference>
<organism evidence="10 11">
    <name type="scientific">Tetrapisispora phaffii (strain ATCC 24235 / CBS 4417 / NBRC 1672 / NRRL Y-8282 / UCD 70-5)</name>
    <name type="common">Yeast</name>
    <name type="synonym">Fabospora phaffii</name>
    <dbReference type="NCBI Taxonomy" id="1071381"/>
    <lineage>
        <taxon>Eukaryota</taxon>
        <taxon>Fungi</taxon>
        <taxon>Dikarya</taxon>
        <taxon>Ascomycota</taxon>
        <taxon>Saccharomycotina</taxon>
        <taxon>Saccharomycetes</taxon>
        <taxon>Saccharomycetales</taxon>
        <taxon>Saccharomycetaceae</taxon>
        <taxon>Tetrapisispora</taxon>
    </lineage>
</organism>
<dbReference type="MEROPS" id="M03.003"/>
<evidence type="ECO:0000313" key="11">
    <source>
        <dbReference type="Proteomes" id="UP000005666"/>
    </source>
</evidence>
<accession>G8BUA8</accession>
<dbReference type="AlphaFoldDB" id="G8BUA8"/>
<keyword evidence="3 7" id="KW-0479">Metal-binding</keyword>
<dbReference type="InterPro" id="IPR024077">
    <property type="entry name" value="Neurolysin/TOP_dom2"/>
</dbReference>
<evidence type="ECO:0000313" key="10">
    <source>
        <dbReference type="EMBL" id="CCE63486.1"/>
    </source>
</evidence>
<dbReference type="GO" id="GO:0006508">
    <property type="term" value="P:proteolysis"/>
    <property type="evidence" value="ECO:0007669"/>
    <property type="project" value="UniProtKB-KW"/>
</dbReference>